<dbReference type="EMBL" id="X79489">
    <property type="protein sequence ID" value="CAA56027.1"/>
    <property type="molecule type" value="Genomic_DNA"/>
</dbReference>
<reference evidence="1" key="1">
    <citation type="journal article" date="1995" name="Yeast">
        <title>Sequence analysis of a 78.6 kb segment of the left end of Saccharomyces cerevisiae chromosome II.</title>
        <authorList>
            <person name="Obermaier B."/>
            <person name="Gassenhuber J."/>
            <person name="Piravandi E."/>
            <person name="Domdey H."/>
        </authorList>
    </citation>
    <scope>NUCLEOTIDE SEQUENCE</scope>
    <source>
        <strain evidence="1">S 288c</strain>
    </source>
</reference>
<gene>
    <name evidence="1" type="primary">YBL0723</name>
</gene>
<dbReference type="AlphaFoldDB" id="E9PA56"/>
<sequence>MWLDPHPKEESFIKSDADEDMFTGAVEKSSLCDGDGECCGGFMLVPIELDVVEDMSRVWLAGRKDTVGGECRSEISELDVGPTGKSLIKSADVDVAVVGLVCIELFDDDDDKFVEAAEVDGKMYSKVLWLYGEDELEVEEVNEGEEFELKYLVENCVWL</sequence>
<evidence type="ECO:0000313" key="1">
    <source>
        <dbReference type="EMBL" id="CAA56027.1"/>
    </source>
</evidence>
<proteinExistence type="predicted"/>
<name>E9PA56_YEASX</name>
<organism evidence="1">
    <name type="scientific">Saccharomyces cerevisiae</name>
    <name type="common">Baker's yeast</name>
    <dbReference type="NCBI Taxonomy" id="4932"/>
    <lineage>
        <taxon>Eukaryota</taxon>
        <taxon>Fungi</taxon>
        <taxon>Dikarya</taxon>
        <taxon>Ascomycota</taxon>
        <taxon>Saccharomycotina</taxon>
        <taxon>Saccharomycetes</taxon>
        <taxon>Saccharomycetales</taxon>
        <taxon>Saccharomycetaceae</taxon>
        <taxon>Saccharomyces</taxon>
    </lineage>
</organism>
<accession>E9PA56</accession>
<protein>
    <submittedName>
        <fullName evidence="1">D-159 protein</fullName>
    </submittedName>
</protein>